<dbReference type="EMBL" id="RKLX01000013">
    <property type="protein sequence ID" value="TGD18409.1"/>
    <property type="molecule type" value="Genomic_DNA"/>
</dbReference>
<accession>A0A4Z0J8U6</accession>
<evidence type="ECO:0000313" key="1">
    <source>
        <dbReference type="EMBL" id="TGD18409.1"/>
    </source>
</evidence>
<protein>
    <recommendedName>
        <fullName evidence="3">Chromosome segregation protein SMC</fullName>
    </recommendedName>
</protein>
<proteinExistence type="predicted"/>
<sequence>MKITLTPVDVDAQVITEACDPQLQERPTLLAEVQNRLEKLANDLTVADDDELFMAAAQRLLDTRQWSAFKVMIKRRQSDEDHYEEVDDKFVQSGGSGAEKAQAMVLPLLLVPKMVLQRAKLPDAPYLVMFDEFADKLDPETAKSFAKTIARFGFNFIATMPSGAQNKILADGVDNIAYDVIAPAKQDDGRFHENVVRPALSWGDVQ</sequence>
<reference evidence="1 2" key="1">
    <citation type="submission" date="2018-10" db="EMBL/GenBank/DDBJ databases">
        <title>Lactobacillus sp. R7 and Lactobacillus sp. R19 isolated from fermented mustard green product of Taiwan.</title>
        <authorList>
            <person name="Lin S.-T."/>
        </authorList>
    </citation>
    <scope>NUCLEOTIDE SEQUENCE [LARGE SCALE GENOMIC DNA]</scope>
    <source>
        <strain evidence="1 2">BCRC 81129</strain>
    </source>
</reference>
<dbReference type="Pfam" id="PF13558">
    <property type="entry name" value="SbcC_Walker_B"/>
    <property type="match status" value="1"/>
</dbReference>
<name>A0A4Z0J8U6_9LACO</name>
<gene>
    <name evidence="1" type="ORF">EGT51_08665</name>
</gene>
<organism evidence="1 2">
    <name type="scientific">Levilactobacillus suantsaiihabitans</name>
    <dbReference type="NCBI Taxonomy" id="2487722"/>
    <lineage>
        <taxon>Bacteria</taxon>
        <taxon>Bacillati</taxon>
        <taxon>Bacillota</taxon>
        <taxon>Bacilli</taxon>
        <taxon>Lactobacillales</taxon>
        <taxon>Lactobacillaceae</taxon>
        <taxon>Levilactobacillus</taxon>
    </lineage>
</organism>
<comment type="caution">
    <text evidence="1">The sequence shown here is derived from an EMBL/GenBank/DDBJ whole genome shotgun (WGS) entry which is preliminary data.</text>
</comment>
<evidence type="ECO:0000313" key="2">
    <source>
        <dbReference type="Proteomes" id="UP000297348"/>
    </source>
</evidence>
<dbReference type="Proteomes" id="UP000297348">
    <property type="component" value="Unassembled WGS sequence"/>
</dbReference>
<dbReference type="AlphaFoldDB" id="A0A4Z0J8U6"/>
<keyword evidence="2" id="KW-1185">Reference proteome</keyword>
<dbReference type="OrthoDB" id="2329234at2"/>
<evidence type="ECO:0008006" key="3">
    <source>
        <dbReference type="Google" id="ProtNLM"/>
    </source>
</evidence>